<name>A0A828P734_ECOLX</name>
<evidence type="ECO:0000313" key="1">
    <source>
        <dbReference type="EMBL" id="EFM8154055.1"/>
    </source>
</evidence>
<dbReference type="AlphaFoldDB" id="A0A828P734"/>
<accession>A0A828P734</accession>
<proteinExistence type="predicted"/>
<comment type="caution">
    <text evidence="1">The sequence shown here is derived from an EMBL/GenBank/DDBJ whole genome shotgun (WGS) entry which is preliminary data.</text>
</comment>
<dbReference type="RefSeq" id="WP_332378746.1">
    <property type="nucleotide sequence ID" value="NZ_JAVDCF010000002.1"/>
</dbReference>
<sequence length="122" mass="14129">MSTELKRALINLLEEEFEHGMDKVTFDYALQKKIKSLGCELQRNFRVRLKGDRRGFIDLLVIAPDGQRCAVEVDNRSPRQRSLMKIRALPEDISGFVFLRNGRHPQRCIADGVDVIRATKFR</sequence>
<reference evidence="1 2" key="1">
    <citation type="submission" date="2020-02" db="EMBL/GenBank/DDBJ databases">
        <authorList>
            <consortium name="PulseNet: The National Subtyping Network for Foodborne Disease Surveillance"/>
            <person name="Tarr C.L."/>
            <person name="Trees E."/>
            <person name="Katz L.S."/>
            <person name="Carleton-Romer H.A."/>
            <person name="Stroika S."/>
            <person name="Kucerova Z."/>
            <person name="Roache K.F."/>
            <person name="Sabol A.L."/>
            <person name="Besser J."/>
            <person name="Gerner-Smidt P."/>
        </authorList>
    </citation>
    <scope>NUCLEOTIDE SEQUENCE [LARGE SCALE GENOMIC DNA]</scope>
    <source>
        <strain evidence="1 2">PNUSAE002719</strain>
    </source>
</reference>
<protein>
    <submittedName>
        <fullName evidence="1">Uncharacterized protein</fullName>
    </submittedName>
</protein>
<dbReference type="EMBL" id="AATLZG010000009">
    <property type="protein sequence ID" value="EFM8154055.1"/>
    <property type="molecule type" value="Genomic_DNA"/>
</dbReference>
<organism evidence="1 2">
    <name type="scientific">Escherichia coli</name>
    <dbReference type="NCBI Taxonomy" id="562"/>
    <lineage>
        <taxon>Bacteria</taxon>
        <taxon>Pseudomonadati</taxon>
        <taxon>Pseudomonadota</taxon>
        <taxon>Gammaproteobacteria</taxon>
        <taxon>Enterobacterales</taxon>
        <taxon>Enterobacteriaceae</taxon>
        <taxon>Escherichia</taxon>
    </lineage>
</organism>
<evidence type="ECO:0000313" key="2">
    <source>
        <dbReference type="Proteomes" id="UP000555763"/>
    </source>
</evidence>
<gene>
    <name evidence="1" type="ORF">A5U30_001650</name>
</gene>
<dbReference type="Proteomes" id="UP000555763">
    <property type="component" value="Unassembled WGS sequence"/>
</dbReference>